<dbReference type="GO" id="GO:0005980">
    <property type="term" value="P:glycogen catabolic process"/>
    <property type="evidence" value="ECO:0007669"/>
    <property type="project" value="InterPro"/>
</dbReference>
<evidence type="ECO:0000259" key="3">
    <source>
        <dbReference type="Pfam" id="PF12439"/>
    </source>
</evidence>
<evidence type="ECO:0000313" key="4">
    <source>
        <dbReference type="EMBL" id="KAA2561794.1"/>
    </source>
</evidence>
<gene>
    <name evidence="4" type="ORF">F2S36_07570</name>
</gene>
<reference evidence="4 5" key="1">
    <citation type="journal article" date="2019" name="Nat. Med.">
        <title>A library of human gut bacterial isolates paired with longitudinal multiomics data enables mechanistic microbiome research.</title>
        <authorList>
            <person name="Poyet M."/>
            <person name="Groussin M."/>
            <person name="Gibbons S.M."/>
            <person name="Avila-Pacheco J."/>
            <person name="Jiang X."/>
            <person name="Kearney S.M."/>
            <person name="Perrotta A.R."/>
            <person name="Berdy B."/>
            <person name="Zhao S."/>
            <person name="Lieberman T.D."/>
            <person name="Swanson P.K."/>
            <person name="Smith M."/>
            <person name="Roesemann S."/>
            <person name="Alexander J.E."/>
            <person name="Rich S.A."/>
            <person name="Livny J."/>
            <person name="Vlamakis H."/>
            <person name="Clish C."/>
            <person name="Bullock K."/>
            <person name="Deik A."/>
            <person name="Scott J."/>
            <person name="Pierce K.A."/>
            <person name="Xavier R.J."/>
            <person name="Alm E.J."/>
        </authorList>
    </citation>
    <scope>NUCLEOTIDE SEQUENCE [LARGE SCALE GENOMIC DNA]</scope>
    <source>
        <strain evidence="4 5">BIOML-A204</strain>
    </source>
</reference>
<feature type="compositionally biased region" description="Low complexity" evidence="1">
    <location>
        <begin position="655"/>
        <end position="666"/>
    </location>
</feature>
<feature type="domain" description="Glycogen debranching enzyme C-terminal" evidence="2">
    <location>
        <begin position="278"/>
        <end position="633"/>
    </location>
</feature>
<sequence length="729" mass="81521">MSALTFDKSELGNLEYSLQREMLSTDRIGGYMSTTIVCCNTRRYHGLMVAPIDDSDRTYVLLSSLDETIVQHDQTFNLALHRFKGVYEPRGHKYITDFKYTPTPTITYRVGGVILRKEMLWIHKRTQLMIRYTLVEANSETHLRLRPFLAFRDKHALTHANMEADGHSYPAVNGVKCRLYGSFPWLYLQTSKPGAEFVPAPDWYYGFEYQQDLARGYDGYEDLLTTGYFETELKKGESIIFSASLDEMGSVKTIEEVFAASIARRTHKIDFISCLEHSARQFVIRRPGDRTEVVSGYPWHGVSGRQTFVSLPGITLEQGHKEDCIDALDTLVREMRDGMFTGNASAAVAADAPLWFFWTLQQLEREVGGKQIWKAYGPAMKDILESYRRGVGGRVALHDNGLVWAAADDVPMTWMNALIDGRPVTPRNGYQVEVNALWYNAVCYTLELAGKHGDKAFVKAWESLPARTQASFVELFRLPEGYLADFVGTDGPDKSTRPNMIVACGLDYKMLDEELQLEVIRTVRQHLLIPKGLRTLSPRNLLYKGSQEGGSPAERDFAGKNGSAWPWLLQFYVKACFDIDGDAFLPQAREILANFDEDIQSYGIGSICELYDADPPYASRGAISQAWSVGAVLNIHSMIRERTKEEARESNTAGKAAKAVKPVAKSTAKKAAVKKTATDNTPKKTAAKTAIAKEAAEKKPAAKKSAEKKPTEKKPAATKAATKKIKTGK</sequence>
<evidence type="ECO:0000256" key="1">
    <source>
        <dbReference type="SAM" id="MobiDB-lite"/>
    </source>
</evidence>
<dbReference type="Gene3D" id="1.50.10.10">
    <property type="match status" value="1"/>
</dbReference>
<dbReference type="RefSeq" id="WP_055202262.1">
    <property type="nucleotide sequence ID" value="NZ_DAWDXQ010000001.1"/>
</dbReference>
<feature type="domain" description="Glycogen debranching enzyme bacterial and archaeal type N-terminal" evidence="3">
    <location>
        <begin position="20"/>
        <end position="239"/>
    </location>
</feature>
<dbReference type="InterPro" id="IPR024742">
    <property type="entry name" value="Glycogen_debranch_N"/>
</dbReference>
<proteinExistence type="predicted"/>
<feature type="compositionally biased region" description="Low complexity" evidence="1">
    <location>
        <begin position="674"/>
        <end position="693"/>
    </location>
</feature>
<dbReference type="GO" id="GO:0004135">
    <property type="term" value="F:amylo-alpha-1,6-glucosidase activity"/>
    <property type="evidence" value="ECO:0007669"/>
    <property type="project" value="InterPro"/>
</dbReference>
<name>A0A9P3ZJT7_9BACT</name>
<evidence type="ECO:0000259" key="2">
    <source>
        <dbReference type="Pfam" id="PF06202"/>
    </source>
</evidence>
<dbReference type="EMBL" id="VVUY01000005">
    <property type="protein sequence ID" value="KAA2561794.1"/>
    <property type="molecule type" value="Genomic_DNA"/>
</dbReference>
<dbReference type="GO" id="GO:0004134">
    <property type="term" value="F:4-alpha-glucanotransferase activity"/>
    <property type="evidence" value="ECO:0007669"/>
    <property type="project" value="InterPro"/>
</dbReference>
<accession>A0A9P3ZJT7</accession>
<dbReference type="PANTHER" id="PTHR10569:SF2">
    <property type="entry name" value="GLYCOGEN DEBRANCHING ENZYME"/>
    <property type="match status" value="1"/>
</dbReference>
<dbReference type="InterPro" id="IPR010401">
    <property type="entry name" value="AGL/Gdb1"/>
</dbReference>
<dbReference type="SUPFAM" id="SSF48208">
    <property type="entry name" value="Six-hairpin glycosidases"/>
    <property type="match status" value="1"/>
</dbReference>
<dbReference type="InterPro" id="IPR012341">
    <property type="entry name" value="6hp_glycosidase-like_sf"/>
</dbReference>
<organism evidence="4 5">
    <name type="scientific">Alistipes onderdonkii</name>
    <dbReference type="NCBI Taxonomy" id="328813"/>
    <lineage>
        <taxon>Bacteria</taxon>
        <taxon>Pseudomonadati</taxon>
        <taxon>Bacteroidota</taxon>
        <taxon>Bacteroidia</taxon>
        <taxon>Bacteroidales</taxon>
        <taxon>Rikenellaceae</taxon>
        <taxon>Alistipes</taxon>
    </lineage>
</organism>
<dbReference type="Pfam" id="PF06202">
    <property type="entry name" value="GDE_C"/>
    <property type="match status" value="1"/>
</dbReference>
<dbReference type="PANTHER" id="PTHR10569">
    <property type="entry name" value="GLYCOGEN DEBRANCHING ENZYME"/>
    <property type="match status" value="1"/>
</dbReference>
<feature type="compositionally biased region" description="Basic and acidic residues" evidence="1">
    <location>
        <begin position="694"/>
        <end position="715"/>
    </location>
</feature>
<feature type="region of interest" description="Disordered" evidence="1">
    <location>
        <begin position="644"/>
        <end position="729"/>
    </location>
</feature>
<dbReference type="Pfam" id="PF12439">
    <property type="entry name" value="GDE_N"/>
    <property type="match status" value="1"/>
</dbReference>
<dbReference type="AlphaFoldDB" id="A0A9P3ZJT7"/>
<dbReference type="InterPro" id="IPR032790">
    <property type="entry name" value="GDE_C"/>
</dbReference>
<dbReference type="Proteomes" id="UP000323119">
    <property type="component" value="Unassembled WGS sequence"/>
</dbReference>
<comment type="caution">
    <text evidence="4">The sequence shown here is derived from an EMBL/GenBank/DDBJ whole genome shotgun (WGS) entry which is preliminary data.</text>
</comment>
<evidence type="ECO:0000313" key="5">
    <source>
        <dbReference type="Proteomes" id="UP000323119"/>
    </source>
</evidence>
<protein>
    <submittedName>
        <fullName evidence="4">Amylo-alpha-1,6-glucosidase</fullName>
    </submittedName>
</protein>
<dbReference type="InterPro" id="IPR008928">
    <property type="entry name" value="6-hairpin_glycosidase_sf"/>
</dbReference>